<dbReference type="AlphaFoldDB" id="A0A443K018"/>
<evidence type="ECO:0000259" key="8">
    <source>
        <dbReference type="PROSITE" id="PS50893"/>
    </source>
</evidence>
<reference evidence="9 10" key="1">
    <citation type="submission" date="2019-01" db="EMBL/GenBank/DDBJ databases">
        <title>Sinorhodobacter populi sp. nov. isolated from the symptomatic bark tissue of Populus euramericana canker.</title>
        <authorList>
            <person name="Xu G."/>
        </authorList>
    </citation>
    <scope>NUCLEOTIDE SEQUENCE [LARGE SCALE GENOMIC DNA]</scope>
    <source>
        <strain evidence="9 10">07D10-4-3</strain>
    </source>
</reference>
<name>A0A443K018_9RHOB</name>
<dbReference type="CDD" id="cd03257">
    <property type="entry name" value="ABC_NikE_OppD_transporters"/>
    <property type="match status" value="2"/>
</dbReference>
<dbReference type="InterPro" id="IPR017871">
    <property type="entry name" value="ABC_transporter-like_CS"/>
</dbReference>
<dbReference type="GO" id="GO:0005524">
    <property type="term" value="F:ATP binding"/>
    <property type="evidence" value="ECO:0007669"/>
    <property type="project" value="UniProtKB-KW"/>
</dbReference>
<evidence type="ECO:0000256" key="7">
    <source>
        <dbReference type="ARBA" id="ARBA00023136"/>
    </source>
</evidence>
<dbReference type="GO" id="GO:0015833">
    <property type="term" value="P:peptide transport"/>
    <property type="evidence" value="ECO:0007669"/>
    <property type="project" value="InterPro"/>
</dbReference>
<dbReference type="InterPro" id="IPR003439">
    <property type="entry name" value="ABC_transporter-like_ATP-bd"/>
</dbReference>
<organism evidence="9 10">
    <name type="scientific">Paenirhodobacter populi</name>
    <dbReference type="NCBI Taxonomy" id="2306993"/>
    <lineage>
        <taxon>Bacteria</taxon>
        <taxon>Pseudomonadati</taxon>
        <taxon>Pseudomonadota</taxon>
        <taxon>Alphaproteobacteria</taxon>
        <taxon>Rhodobacterales</taxon>
        <taxon>Rhodobacter group</taxon>
        <taxon>Paenirhodobacter</taxon>
    </lineage>
</organism>
<evidence type="ECO:0000313" key="10">
    <source>
        <dbReference type="Proteomes" id="UP000284451"/>
    </source>
</evidence>
<dbReference type="FunFam" id="3.40.50.300:FF:000016">
    <property type="entry name" value="Oligopeptide ABC transporter ATP-binding component"/>
    <property type="match status" value="1"/>
</dbReference>
<evidence type="ECO:0000256" key="3">
    <source>
        <dbReference type="ARBA" id="ARBA00022448"/>
    </source>
</evidence>
<dbReference type="InterPro" id="IPR003593">
    <property type="entry name" value="AAA+_ATPase"/>
</dbReference>
<dbReference type="NCBIfam" id="NF008453">
    <property type="entry name" value="PRK11308.1"/>
    <property type="match status" value="2"/>
</dbReference>
<gene>
    <name evidence="9" type="ORF">D2T29_21370</name>
</gene>
<dbReference type="Proteomes" id="UP000284451">
    <property type="component" value="Unassembled WGS sequence"/>
</dbReference>
<dbReference type="GO" id="GO:0055085">
    <property type="term" value="P:transmembrane transport"/>
    <property type="evidence" value="ECO:0007669"/>
    <property type="project" value="UniProtKB-ARBA"/>
</dbReference>
<accession>A0A443K018</accession>
<evidence type="ECO:0000256" key="5">
    <source>
        <dbReference type="ARBA" id="ARBA00022741"/>
    </source>
</evidence>
<sequence>MSRHSMAADAPVVLDVRELRVGLTDDEESALVLNGISLTIHAGETVCLVGESGSGKSVTSLATMGLLPRQSLEPRSGEILFEGKDLLKATPTEMRRLRSQGMAMIFQEPMTSLNPVLTVGEQIEEVLREHGHGTAAERRARVLDMMREVHLPDVERIHGSYPHQLSGGQRQRIMIAMALILKPRLLIADEPTTALDVTTQKQILKLIAELQERQGTAVLFITHDMGVVAEIADTVCVMHHGKVVEAGPIEQILRAPRQEYTRKLLSSVPGLTPRPPRPTTSREIVLSATELVKVYGGGGMLRRQAGTRAVSDVTFRLERGRTLGIVGESGSGKSTVARCIMRLIDPSSGSIRIGAQEIAGFSRRALRPHRKEIQMVFQDPYRSLNPRMTVGESIVEGPVNFGTPKAKALARARELLQIVGLPADAADRYPHQFSGGQRQRIAIARAVAMDPKVLVADEAVSALDVSVQAQVLELLASLQERLGIAILFITHDLRVAAQICDDVIVMQKGHVVEYDTGFEVLSNPKHDYTRQLIDAAPGRHWDFANFRPAAEAAL</sequence>
<evidence type="ECO:0000256" key="2">
    <source>
        <dbReference type="ARBA" id="ARBA00005417"/>
    </source>
</evidence>
<keyword evidence="5" id="KW-0547">Nucleotide-binding</keyword>
<dbReference type="RefSeq" id="WP_128234079.1">
    <property type="nucleotide sequence ID" value="NZ_SAUY01000054.1"/>
</dbReference>
<evidence type="ECO:0000256" key="6">
    <source>
        <dbReference type="ARBA" id="ARBA00022840"/>
    </source>
</evidence>
<keyword evidence="3" id="KW-0813">Transport</keyword>
<dbReference type="SUPFAM" id="SSF52540">
    <property type="entry name" value="P-loop containing nucleoside triphosphate hydrolases"/>
    <property type="match status" value="2"/>
</dbReference>
<feature type="domain" description="ABC transporter" evidence="8">
    <location>
        <begin position="16"/>
        <end position="265"/>
    </location>
</feature>
<keyword evidence="4" id="KW-1003">Cell membrane</keyword>
<dbReference type="PANTHER" id="PTHR43297">
    <property type="entry name" value="OLIGOPEPTIDE TRANSPORT ATP-BINDING PROTEIN APPD"/>
    <property type="match status" value="1"/>
</dbReference>
<keyword evidence="7" id="KW-0472">Membrane</keyword>
<proteinExistence type="inferred from homology"/>
<dbReference type="PANTHER" id="PTHR43297:SF2">
    <property type="entry name" value="DIPEPTIDE TRANSPORT ATP-BINDING PROTEIN DPPD"/>
    <property type="match status" value="1"/>
</dbReference>
<dbReference type="Pfam" id="PF00005">
    <property type="entry name" value="ABC_tran"/>
    <property type="match status" value="2"/>
</dbReference>
<dbReference type="GO" id="GO:0005886">
    <property type="term" value="C:plasma membrane"/>
    <property type="evidence" value="ECO:0007669"/>
    <property type="project" value="UniProtKB-SubCell"/>
</dbReference>
<dbReference type="InterPro" id="IPR013563">
    <property type="entry name" value="Oligopep_ABC_C"/>
</dbReference>
<evidence type="ECO:0000256" key="1">
    <source>
        <dbReference type="ARBA" id="ARBA00004417"/>
    </source>
</evidence>
<dbReference type="Pfam" id="PF08352">
    <property type="entry name" value="oligo_HPY"/>
    <property type="match status" value="2"/>
</dbReference>
<dbReference type="Gene3D" id="3.40.50.300">
    <property type="entry name" value="P-loop containing nucleotide triphosphate hydrolases"/>
    <property type="match status" value="2"/>
</dbReference>
<dbReference type="NCBIfam" id="NF007739">
    <property type="entry name" value="PRK10419.1"/>
    <property type="match status" value="2"/>
</dbReference>
<feature type="domain" description="ABC transporter" evidence="8">
    <location>
        <begin position="286"/>
        <end position="533"/>
    </location>
</feature>
<dbReference type="GO" id="GO:0016887">
    <property type="term" value="F:ATP hydrolysis activity"/>
    <property type="evidence" value="ECO:0007669"/>
    <property type="project" value="InterPro"/>
</dbReference>
<dbReference type="InterPro" id="IPR027417">
    <property type="entry name" value="P-loop_NTPase"/>
</dbReference>
<dbReference type="PROSITE" id="PS50893">
    <property type="entry name" value="ABC_TRANSPORTER_2"/>
    <property type="match status" value="2"/>
</dbReference>
<protein>
    <submittedName>
        <fullName evidence="9">ABC transporter ATP-binding protein</fullName>
    </submittedName>
</protein>
<comment type="caution">
    <text evidence="9">The sequence shown here is derived from an EMBL/GenBank/DDBJ whole genome shotgun (WGS) entry which is preliminary data.</text>
</comment>
<dbReference type="InterPro" id="IPR050388">
    <property type="entry name" value="ABC_Ni/Peptide_Import"/>
</dbReference>
<dbReference type="SMART" id="SM00382">
    <property type="entry name" value="AAA"/>
    <property type="match status" value="2"/>
</dbReference>
<reference evidence="9 10" key="2">
    <citation type="submission" date="2019-01" db="EMBL/GenBank/DDBJ databases">
        <authorList>
            <person name="Li Y."/>
        </authorList>
    </citation>
    <scope>NUCLEOTIDE SEQUENCE [LARGE SCALE GENOMIC DNA]</scope>
    <source>
        <strain evidence="9 10">07D10-4-3</strain>
    </source>
</reference>
<evidence type="ECO:0000256" key="4">
    <source>
        <dbReference type="ARBA" id="ARBA00022475"/>
    </source>
</evidence>
<dbReference type="EMBL" id="SAUY01000054">
    <property type="protein sequence ID" value="RWR26069.1"/>
    <property type="molecule type" value="Genomic_DNA"/>
</dbReference>
<comment type="similarity">
    <text evidence="2">Belongs to the ABC transporter superfamily.</text>
</comment>
<comment type="subcellular location">
    <subcellularLocation>
        <location evidence="1">Cell inner membrane</location>
        <topology evidence="1">Peripheral membrane protein</topology>
    </subcellularLocation>
</comment>
<evidence type="ECO:0000313" key="9">
    <source>
        <dbReference type="EMBL" id="RWR26069.1"/>
    </source>
</evidence>
<keyword evidence="6 9" id="KW-0067">ATP-binding</keyword>
<dbReference type="PROSITE" id="PS00211">
    <property type="entry name" value="ABC_TRANSPORTER_1"/>
    <property type="match status" value="2"/>
</dbReference>